<evidence type="ECO:0000259" key="12">
    <source>
        <dbReference type="Pfam" id="PF02558"/>
    </source>
</evidence>
<feature type="domain" description="Ketopantoate reductase N-terminal" evidence="12">
    <location>
        <begin position="3"/>
        <end position="158"/>
    </location>
</feature>
<dbReference type="Pfam" id="PF08546">
    <property type="entry name" value="ApbA_C"/>
    <property type="match status" value="1"/>
</dbReference>
<dbReference type="InterPro" id="IPR013332">
    <property type="entry name" value="KPR_N"/>
</dbReference>
<comment type="function">
    <text evidence="1 11">Catalyzes the NADPH-dependent reduction of ketopantoate into pantoic acid.</text>
</comment>
<keyword evidence="8 11" id="KW-0560">Oxidoreductase</keyword>
<organism evidence="14 15">
    <name type="scientific">Paenibacillus faecis</name>
    <dbReference type="NCBI Taxonomy" id="862114"/>
    <lineage>
        <taxon>Bacteria</taxon>
        <taxon>Bacillati</taxon>
        <taxon>Bacillota</taxon>
        <taxon>Bacilli</taxon>
        <taxon>Bacillales</taxon>
        <taxon>Paenibacillaceae</taxon>
        <taxon>Paenibacillus</taxon>
    </lineage>
</organism>
<accession>A0A5D0CT34</accession>
<gene>
    <name evidence="14" type="ORF">FRY98_09835</name>
</gene>
<protein>
    <recommendedName>
        <fullName evidence="5 11">2-dehydropantoate 2-reductase</fullName>
        <ecNumber evidence="4 11">1.1.1.169</ecNumber>
    </recommendedName>
    <alternativeName>
        <fullName evidence="9 11">Ketopantoate reductase</fullName>
    </alternativeName>
</protein>
<dbReference type="PANTHER" id="PTHR43765:SF2">
    <property type="entry name" value="2-DEHYDROPANTOATE 2-REDUCTASE"/>
    <property type="match status" value="1"/>
</dbReference>
<dbReference type="GO" id="GO:0015940">
    <property type="term" value="P:pantothenate biosynthetic process"/>
    <property type="evidence" value="ECO:0007669"/>
    <property type="project" value="UniProtKB-UniPathway"/>
</dbReference>
<dbReference type="RefSeq" id="WP_148451582.1">
    <property type="nucleotide sequence ID" value="NZ_VSDO01000002.1"/>
</dbReference>
<sequence length="331" mass="35873">MKIEIIGAGALGLLFGGMLVHAGERVRFWTRTPEQSELLNGGGFCIEQRDGTMELKPGSFTACPIDYASTEPDGENTDWLFLMTKQRHIERPLLQKTMKLAGPGTGILCFQNGIGHVEKVRGAFPGNPVYAAITTEGAKLADKNRVVRSATGLTKIGYPLTADPAAVLSEKGRANRISPGEPNLKTAESLAKKLTQAGFQAILSNDIDTEIYGKLLINAAINPLTALLRVPNGDLLLSENRRQLLEQLCRETMQIYLAHGIPCDPDPYARVESVCRSTAGNTSSMLKDVLQGEVTEVDYINGRLVEMANAAKVSAPGHETVWRLVRALHPA</sequence>
<keyword evidence="7 11" id="KW-0521">NADP</keyword>
<dbReference type="NCBIfam" id="TIGR00745">
    <property type="entry name" value="apbA_panE"/>
    <property type="match status" value="1"/>
</dbReference>
<evidence type="ECO:0000256" key="2">
    <source>
        <dbReference type="ARBA" id="ARBA00004994"/>
    </source>
</evidence>
<evidence type="ECO:0000256" key="7">
    <source>
        <dbReference type="ARBA" id="ARBA00022857"/>
    </source>
</evidence>
<keyword evidence="6 11" id="KW-0566">Pantothenate biosynthesis</keyword>
<evidence type="ECO:0000256" key="8">
    <source>
        <dbReference type="ARBA" id="ARBA00023002"/>
    </source>
</evidence>
<evidence type="ECO:0000259" key="13">
    <source>
        <dbReference type="Pfam" id="PF08546"/>
    </source>
</evidence>
<evidence type="ECO:0000256" key="3">
    <source>
        <dbReference type="ARBA" id="ARBA00007870"/>
    </source>
</evidence>
<dbReference type="UniPathway" id="UPA00028">
    <property type="reaction ID" value="UER00004"/>
</dbReference>
<dbReference type="EMBL" id="VSDO01000002">
    <property type="protein sequence ID" value="TYA12982.1"/>
    <property type="molecule type" value="Genomic_DNA"/>
</dbReference>
<dbReference type="InterPro" id="IPR050838">
    <property type="entry name" value="Ketopantoate_reductase"/>
</dbReference>
<dbReference type="Proteomes" id="UP000325218">
    <property type="component" value="Unassembled WGS sequence"/>
</dbReference>
<evidence type="ECO:0000256" key="6">
    <source>
        <dbReference type="ARBA" id="ARBA00022655"/>
    </source>
</evidence>
<evidence type="ECO:0000256" key="5">
    <source>
        <dbReference type="ARBA" id="ARBA00019465"/>
    </source>
</evidence>
<dbReference type="GO" id="GO:0008677">
    <property type="term" value="F:2-dehydropantoate 2-reductase activity"/>
    <property type="evidence" value="ECO:0007669"/>
    <property type="project" value="UniProtKB-EC"/>
</dbReference>
<feature type="domain" description="Ketopantoate reductase C-terminal" evidence="13">
    <location>
        <begin position="206"/>
        <end position="328"/>
    </location>
</feature>
<reference evidence="14 15" key="1">
    <citation type="submission" date="2019-08" db="EMBL/GenBank/DDBJ databases">
        <title>Genome sequencing of Paenibacillus faecis DSM 23593(T).</title>
        <authorList>
            <person name="Kook J.-K."/>
            <person name="Park S.-N."/>
            <person name="Lim Y.K."/>
        </authorList>
    </citation>
    <scope>NUCLEOTIDE SEQUENCE [LARGE SCALE GENOMIC DNA]</scope>
    <source>
        <strain evidence="14 15">DSM 23593</strain>
    </source>
</reference>
<dbReference type="InterPro" id="IPR013328">
    <property type="entry name" value="6PGD_dom2"/>
</dbReference>
<dbReference type="Pfam" id="PF02558">
    <property type="entry name" value="ApbA"/>
    <property type="match status" value="1"/>
</dbReference>
<dbReference type="InterPro" id="IPR003710">
    <property type="entry name" value="ApbA"/>
</dbReference>
<comment type="pathway">
    <text evidence="2 11">Cofactor biosynthesis; (R)-pantothenate biosynthesis; (R)-pantoate from 3-methyl-2-oxobutanoate: step 2/2.</text>
</comment>
<dbReference type="GO" id="GO:0005737">
    <property type="term" value="C:cytoplasm"/>
    <property type="evidence" value="ECO:0007669"/>
    <property type="project" value="TreeGrafter"/>
</dbReference>
<dbReference type="OrthoDB" id="9800163at2"/>
<evidence type="ECO:0000256" key="10">
    <source>
        <dbReference type="ARBA" id="ARBA00048793"/>
    </source>
</evidence>
<comment type="similarity">
    <text evidence="3 11">Belongs to the ketopantoate reductase family.</text>
</comment>
<evidence type="ECO:0000313" key="15">
    <source>
        <dbReference type="Proteomes" id="UP000325218"/>
    </source>
</evidence>
<evidence type="ECO:0000256" key="4">
    <source>
        <dbReference type="ARBA" id="ARBA00013014"/>
    </source>
</evidence>
<dbReference type="PANTHER" id="PTHR43765">
    <property type="entry name" value="2-DEHYDROPANTOATE 2-REDUCTASE-RELATED"/>
    <property type="match status" value="1"/>
</dbReference>
<dbReference type="GO" id="GO:0050661">
    <property type="term" value="F:NADP binding"/>
    <property type="evidence" value="ECO:0007669"/>
    <property type="project" value="TreeGrafter"/>
</dbReference>
<dbReference type="InterPro" id="IPR008927">
    <property type="entry name" value="6-PGluconate_DH-like_C_sf"/>
</dbReference>
<evidence type="ECO:0000256" key="1">
    <source>
        <dbReference type="ARBA" id="ARBA00002919"/>
    </source>
</evidence>
<dbReference type="AlphaFoldDB" id="A0A5D0CT34"/>
<dbReference type="SUPFAM" id="SSF48179">
    <property type="entry name" value="6-phosphogluconate dehydrogenase C-terminal domain-like"/>
    <property type="match status" value="1"/>
</dbReference>
<proteinExistence type="inferred from homology"/>
<dbReference type="FunFam" id="1.10.1040.10:FF:000017">
    <property type="entry name" value="2-dehydropantoate 2-reductase"/>
    <property type="match status" value="1"/>
</dbReference>
<evidence type="ECO:0000256" key="11">
    <source>
        <dbReference type="RuleBase" id="RU362068"/>
    </source>
</evidence>
<evidence type="ECO:0000313" key="14">
    <source>
        <dbReference type="EMBL" id="TYA12982.1"/>
    </source>
</evidence>
<dbReference type="InterPro" id="IPR036291">
    <property type="entry name" value="NAD(P)-bd_dom_sf"/>
</dbReference>
<dbReference type="SUPFAM" id="SSF51735">
    <property type="entry name" value="NAD(P)-binding Rossmann-fold domains"/>
    <property type="match status" value="1"/>
</dbReference>
<dbReference type="EC" id="1.1.1.169" evidence="4 11"/>
<keyword evidence="15" id="KW-1185">Reference proteome</keyword>
<comment type="catalytic activity">
    <reaction evidence="10 11">
        <text>(R)-pantoate + NADP(+) = 2-dehydropantoate + NADPH + H(+)</text>
        <dbReference type="Rhea" id="RHEA:16233"/>
        <dbReference type="ChEBI" id="CHEBI:11561"/>
        <dbReference type="ChEBI" id="CHEBI:15378"/>
        <dbReference type="ChEBI" id="CHEBI:15980"/>
        <dbReference type="ChEBI" id="CHEBI:57783"/>
        <dbReference type="ChEBI" id="CHEBI:58349"/>
        <dbReference type="EC" id="1.1.1.169"/>
    </reaction>
</comment>
<name>A0A5D0CT34_9BACL</name>
<evidence type="ECO:0000256" key="9">
    <source>
        <dbReference type="ARBA" id="ARBA00032024"/>
    </source>
</evidence>
<dbReference type="Gene3D" id="3.40.50.720">
    <property type="entry name" value="NAD(P)-binding Rossmann-like Domain"/>
    <property type="match status" value="1"/>
</dbReference>
<dbReference type="InterPro" id="IPR013752">
    <property type="entry name" value="KPA_reductase"/>
</dbReference>
<dbReference type="Gene3D" id="1.10.1040.10">
    <property type="entry name" value="N-(1-d-carboxylethyl)-l-norvaline Dehydrogenase, domain 2"/>
    <property type="match status" value="1"/>
</dbReference>
<comment type="caution">
    <text evidence="14">The sequence shown here is derived from an EMBL/GenBank/DDBJ whole genome shotgun (WGS) entry which is preliminary data.</text>
</comment>